<evidence type="ECO:0000313" key="2">
    <source>
        <dbReference type="EMBL" id="CAF0949205.1"/>
    </source>
</evidence>
<gene>
    <name evidence="1" type="ORF">GPM918_LOCUS2571</name>
    <name evidence="2" type="ORF">OVA965_LOCUS12061</name>
    <name evidence="3" type="ORF">SRO942_LOCUS2571</name>
    <name evidence="4" type="ORF">TMI583_LOCUS12065</name>
</gene>
<organism evidence="1 5">
    <name type="scientific">Didymodactylos carnosus</name>
    <dbReference type="NCBI Taxonomy" id="1234261"/>
    <lineage>
        <taxon>Eukaryota</taxon>
        <taxon>Metazoa</taxon>
        <taxon>Spiralia</taxon>
        <taxon>Gnathifera</taxon>
        <taxon>Rotifera</taxon>
        <taxon>Eurotatoria</taxon>
        <taxon>Bdelloidea</taxon>
        <taxon>Philodinida</taxon>
        <taxon>Philodinidae</taxon>
        <taxon>Didymodactylos</taxon>
    </lineage>
</organism>
<evidence type="ECO:0000313" key="5">
    <source>
        <dbReference type="Proteomes" id="UP000663829"/>
    </source>
</evidence>
<dbReference type="Proteomes" id="UP000682733">
    <property type="component" value="Unassembled WGS sequence"/>
</dbReference>
<accession>A0A813RII2</accession>
<name>A0A813RII2_9BILA</name>
<comment type="caution">
    <text evidence="1">The sequence shown here is derived from an EMBL/GenBank/DDBJ whole genome shotgun (WGS) entry which is preliminary data.</text>
</comment>
<proteinExistence type="predicted"/>
<dbReference type="EMBL" id="CAJNOK010004773">
    <property type="protein sequence ID" value="CAF0949205.1"/>
    <property type="molecule type" value="Genomic_DNA"/>
</dbReference>
<dbReference type="EMBL" id="CAJOBA010004778">
    <property type="protein sequence ID" value="CAF3723597.1"/>
    <property type="molecule type" value="Genomic_DNA"/>
</dbReference>
<dbReference type="AlphaFoldDB" id="A0A813RII2"/>
<dbReference type="Proteomes" id="UP000677228">
    <property type="component" value="Unassembled WGS sequence"/>
</dbReference>
<dbReference type="EMBL" id="CAJNOQ010000288">
    <property type="protein sequence ID" value="CAF0782915.1"/>
    <property type="molecule type" value="Genomic_DNA"/>
</dbReference>
<sequence length="258" mass="29773">MGLKPKNLIRRLFYNKSHYRHRHIVDTVKISTHDQSVQTSFDDTQLTTTVIINTRRSRKRSSCVLSSATPKTRCRSSLKTYISAYSPKIVPLINRSIHRRRRSYDFDLKTPKCLNSEGSNVALVKKIRPITAQCEFYERPLPLVSTETKKIYNETTLVPDNQKLYHNSWGFSSDIHTSVDKHNNNNLSFLNAKEEPEQVDETISIRNQNEQFSVGTIGPLKWSTPIHASFKASSPYSQNPYRQMDLSFSNIFNITCLD</sequence>
<dbReference type="EMBL" id="CAJOBC010000288">
    <property type="protein sequence ID" value="CAF3566401.1"/>
    <property type="molecule type" value="Genomic_DNA"/>
</dbReference>
<protein>
    <submittedName>
        <fullName evidence="1">Uncharacterized protein</fullName>
    </submittedName>
</protein>
<dbReference type="Proteomes" id="UP000663829">
    <property type="component" value="Unassembled WGS sequence"/>
</dbReference>
<evidence type="ECO:0000313" key="1">
    <source>
        <dbReference type="EMBL" id="CAF0782915.1"/>
    </source>
</evidence>
<evidence type="ECO:0000313" key="3">
    <source>
        <dbReference type="EMBL" id="CAF3566401.1"/>
    </source>
</evidence>
<keyword evidence="5" id="KW-1185">Reference proteome</keyword>
<dbReference type="Proteomes" id="UP000681722">
    <property type="component" value="Unassembled WGS sequence"/>
</dbReference>
<evidence type="ECO:0000313" key="4">
    <source>
        <dbReference type="EMBL" id="CAF3723597.1"/>
    </source>
</evidence>
<reference evidence="1" key="1">
    <citation type="submission" date="2021-02" db="EMBL/GenBank/DDBJ databases">
        <authorList>
            <person name="Nowell W R."/>
        </authorList>
    </citation>
    <scope>NUCLEOTIDE SEQUENCE</scope>
</reference>
<dbReference type="OrthoDB" id="10032337at2759"/>